<dbReference type="Pfam" id="PF13561">
    <property type="entry name" value="adh_short_C2"/>
    <property type="match status" value="1"/>
</dbReference>
<evidence type="ECO:0000256" key="2">
    <source>
        <dbReference type="ARBA" id="ARBA00023002"/>
    </source>
</evidence>
<dbReference type="NCBIfam" id="NF005559">
    <property type="entry name" value="PRK07231.1"/>
    <property type="match status" value="1"/>
</dbReference>
<dbReference type="NCBIfam" id="NF009466">
    <property type="entry name" value="PRK12826.1-2"/>
    <property type="match status" value="1"/>
</dbReference>
<keyword evidence="2" id="KW-0560">Oxidoreductase</keyword>
<dbReference type="RefSeq" id="WP_085010680.1">
    <property type="nucleotide sequence ID" value="NZ_NAAD01000012.1"/>
</dbReference>
<dbReference type="GO" id="GO:0030497">
    <property type="term" value="P:fatty acid elongation"/>
    <property type="evidence" value="ECO:0007669"/>
    <property type="project" value="TreeGrafter"/>
</dbReference>
<proteinExistence type="inferred from homology"/>
<gene>
    <name evidence="4" type="ORF">B5V00_10145</name>
</gene>
<name>A0A1X0Y260_9BACT</name>
<dbReference type="FunFam" id="3.40.50.720:FF:000173">
    <property type="entry name" value="3-oxoacyl-[acyl-carrier protein] reductase"/>
    <property type="match status" value="1"/>
</dbReference>
<feature type="domain" description="Ketoreductase" evidence="3">
    <location>
        <begin position="10"/>
        <end position="196"/>
    </location>
</feature>
<evidence type="ECO:0000259" key="3">
    <source>
        <dbReference type="SMART" id="SM00822"/>
    </source>
</evidence>
<reference evidence="4 5" key="1">
    <citation type="submission" date="2017-03" db="EMBL/GenBank/DDBJ databases">
        <title>Genome sequence of Geothermobacter sp. EPR-M, Deep-Sea Iron Reducer.</title>
        <authorList>
            <person name="Tully B."/>
            <person name="Savalia P."/>
            <person name="Abuyen K."/>
            <person name="Baughan C."/>
            <person name="Romero E."/>
            <person name="Ronkowski C."/>
            <person name="Torres B."/>
            <person name="Tremblay J."/>
            <person name="Trujillo A."/>
            <person name="Tyler M."/>
            <person name="Perez-Rodriguez I."/>
            <person name="Amend J."/>
        </authorList>
    </citation>
    <scope>NUCLEOTIDE SEQUENCE [LARGE SCALE GENOMIC DNA]</scope>
    <source>
        <strain evidence="4 5">EPR-M</strain>
    </source>
</reference>
<dbReference type="InterPro" id="IPR002347">
    <property type="entry name" value="SDR_fam"/>
</dbReference>
<dbReference type="PRINTS" id="PR00080">
    <property type="entry name" value="SDRFAMILY"/>
</dbReference>
<organism evidence="4 5">
    <name type="scientific">Geothermobacter hydrogeniphilus</name>
    <dbReference type="NCBI Taxonomy" id="1969733"/>
    <lineage>
        <taxon>Bacteria</taxon>
        <taxon>Pseudomonadati</taxon>
        <taxon>Thermodesulfobacteriota</taxon>
        <taxon>Desulfuromonadia</taxon>
        <taxon>Desulfuromonadales</taxon>
        <taxon>Geothermobacteraceae</taxon>
        <taxon>Geothermobacter</taxon>
    </lineage>
</organism>
<dbReference type="GO" id="GO:0016616">
    <property type="term" value="F:oxidoreductase activity, acting on the CH-OH group of donors, NAD or NADP as acceptor"/>
    <property type="evidence" value="ECO:0007669"/>
    <property type="project" value="TreeGrafter"/>
</dbReference>
<sequence>MTAAAEKGARVVLITGAGRGIGAAIARRFAAEGARLALVDVNAGQLQSFAAELEADGCQVLPISADITDKARVEQLMAEVTGHFGRLDVLVNNAGIIRDGFISKISEQDWDQVIDVNLKGAFLCCQAAFPTLKAQQYGKIVNIVSRAWLGNIGQANYSASKGGLVSLTRTLALEFARFQINVNAVAPGLIDTPMSQSMPEEARARLIRMQPTGKMGKVEDIAAAVAFLASDDAVFITGQVLHVDGGKSCGLLSL</sequence>
<accession>A0A1X0Y260</accession>
<dbReference type="Gene3D" id="3.40.50.720">
    <property type="entry name" value="NAD(P)-binding Rossmann-like Domain"/>
    <property type="match status" value="1"/>
</dbReference>
<dbReference type="SMART" id="SM00822">
    <property type="entry name" value="PKS_KR"/>
    <property type="match status" value="1"/>
</dbReference>
<protein>
    <submittedName>
        <fullName evidence="4">Beta-ketoacyl-ACP reductase</fullName>
    </submittedName>
</protein>
<dbReference type="InterPro" id="IPR057326">
    <property type="entry name" value="KR_dom"/>
</dbReference>
<dbReference type="AlphaFoldDB" id="A0A1X0Y260"/>
<keyword evidence="5" id="KW-1185">Reference proteome</keyword>
<dbReference type="PANTHER" id="PTHR42760:SF40">
    <property type="entry name" value="3-OXOACYL-[ACYL-CARRIER-PROTEIN] REDUCTASE, CHLOROPLASTIC"/>
    <property type="match status" value="1"/>
</dbReference>
<dbReference type="PANTHER" id="PTHR42760">
    <property type="entry name" value="SHORT-CHAIN DEHYDROGENASES/REDUCTASES FAMILY MEMBER"/>
    <property type="match status" value="1"/>
</dbReference>
<comment type="caution">
    <text evidence="4">The sequence shown here is derived from an EMBL/GenBank/DDBJ whole genome shotgun (WGS) entry which is preliminary data.</text>
</comment>
<evidence type="ECO:0000313" key="5">
    <source>
        <dbReference type="Proteomes" id="UP000193136"/>
    </source>
</evidence>
<dbReference type="PROSITE" id="PS00061">
    <property type="entry name" value="ADH_SHORT"/>
    <property type="match status" value="1"/>
</dbReference>
<dbReference type="OrthoDB" id="5363038at2"/>
<dbReference type="InterPro" id="IPR036291">
    <property type="entry name" value="NAD(P)-bd_dom_sf"/>
</dbReference>
<dbReference type="PRINTS" id="PR00081">
    <property type="entry name" value="GDHRDH"/>
</dbReference>
<dbReference type="InterPro" id="IPR020904">
    <property type="entry name" value="Sc_DH/Rdtase_CS"/>
</dbReference>
<dbReference type="EMBL" id="NAAD01000012">
    <property type="protein sequence ID" value="ORJ59250.1"/>
    <property type="molecule type" value="Genomic_DNA"/>
</dbReference>
<comment type="similarity">
    <text evidence="1">Belongs to the short-chain dehydrogenases/reductases (SDR) family.</text>
</comment>
<dbReference type="STRING" id="1969733.B5V00_10145"/>
<dbReference type="Proteomes" id="UP000193136">
    <property type="component" value="Unassembled WGS sequence"/>
</dbReference>
<evidence type="ECO:0000313" key="4">
    <source>
        <dbReference type="EMBL" id="ORJ59250.1"/>
    </source>
</evidence>
<evidence type="ECO:0000256" key="1">
    <source>
        <dbReference type="ARBA" id="ARBA00006484"/>
    </source>
</evidence>
<dbReference type="SUPFAM" id="SSF51735">
    <property type="entry name" value="NAD(P)-binding Rossmann-fold domains"/>
    <property type="match status" value="1"/>
</dbReference>